<accession>A0ABY7B9Q0</accession>
<name>A0ABY7B9Q0_9PSEU</name>
<evidence type="ECO:0000259" key="1">
    <source>
        <dbReference type="Pfam" id="PF00326"/>
    </source>
</evidence>
<dbReference type="InterPro" id="IPR001375">
    <property type="entry name" value="Peptidase_S9_cat"/>
</dbReference>
<dbReference type="SUPFAM" id="SSF53474">
    <property type="entry name" value="alpha/beta-Hydrolases"/>
    <property type="match status" value="1"/>
</dbReference>
<feature type="domain" description="Peptidase S9 prolyl oligopeptidase catalytic" evidence="1">
    <location>
        <begin position="542"/>
        <end position="733"/>
    </location>
</feature>
<dbReference type="Gene3D" id="2.140.10.30">
    <property type="entry name" value="Dipeptidylpeptidase IV, N-terminal domain"/>
    <property type="match status" value="1"/>
</dbReference>
<dbReference type="SUPFAM" id="SSF82171">
    <property type="entry name" value="DPP6 N-terminal domain-like"/>
    <property type="match status" value="1"/>
</dbReference>
<dbReference type="PANTHER" id="PTHR11731:SF118">
    <property type="entry name" value="BLR1971 PROTEIN"/>
    <property type="match status" value="1"/>
</dbReference>
<dbReference type="InterPro" id="IPR029058">
    <property type="entry name" value="AB_hydrolase_fold"/>
</dbReference>
<proteinExistence type="predicted"/>
<evidence type="ECO:0000259" key="2">
    <source>
        <dbReference type="Pfam" id="PF00930"/>
    </source>
</evidence>
<dbReference type="RefSeq" id="WP_268759171.1">
    <property type="nucleotide sequence ID" value="NZ_CP113836.1"/>
</dbReference>
<dbReference type="Proteomes" id="UP001163203">
    <property type="component" value="Chromosome"/>
</dbReference>
<organism evidence="3 4">
    <name type="scientific">Amycolatopsis cynarae</name>
    <dbReference type="NCBI Taxonomy" id="2995223"/>
    <lineage>
        <taxon>Bacteria</taxon>
        <taxon>Bacillati</taxon>
        <taxon>Actinomycetota</taxon>
        <taxon>Actinomycetes</taxon>
        <taxon>Pseudonocardiales</taxon>
        <taxon>Pseudonocardiaceae</taxon>
        <taxon>Amycolatopsis</taxon>
    </lineage>
</organism>
<keyword evidence="4" id="KW-1185">Reference proteome</keyword>
<reference evidence="3" key="1">
    <citation type="submission" date="2022-11" db="EMBL/GenBank/DDBJ databases">
        <authorList>
            <person name="Mo P."/>
        </authorList>
    </citation>
    <scope>NUCLEOTIDE SEQUENCE</scope>
    <source>
        <strain evidence="3">HUAS 11-8</strain>
    </source>
</reference>
<feature type="domain" description="Dipeptidylpeptidase IV N-terminal" evidence="2">
    <location>
        <begin position="107"/>
        <end position="452"/>
    </location>
</feature>
<dbReference type="Gene3D" id="3.40.50.1820">
    <property type="entry name" value="alpha/beta hydrolase"/>
    <property type="match status" value="1"/>
</dbReference>
<dbReference type="InterPro" id="IPR002469">
    <property type="entry name" value="Peptidase_S9B_N"/>
</dbReference>
<dbReference type="Pfam" id="PF00930">
    <property type="entry name" value="DPPIV_N"/>
    <property type="match status" value="1"/>
</dbReference>
<sequence>MTTERLGATAYQAAERLLRHNRAKLVHGGRIRPCWLPGGDRFWYTVDTAEGARFVFADPAAGIREPAFDHDRLAAALAQASGQPVAAAVLPFTAIDLTGDAVEFDAFDAHWRCSLDTYRCEKAESAAGTTFLDIVSPDGKHAVFRRGHDLWIRSLPDGAERPLTTDGAPDHDYGTSAFTPDVLLAKIGIPHLPPAVAWSPDSARLLTHRLDQRAVRTTHLVEALPGDGGAPRLKPQRFAYPGDENLPLAEFVVLDTTGEAVPARSAPLPAPLLSPITAKWAWWAEDGSAVYYLSQSRDMHTLSLHRLDAGTGEVRTVHSETGATRVEPAQQQSQGPMVRLLAGGRELLWYSQRDGWGHLYRYDLATGELLAQVTSGAWAVQEILRVDEDRGLVYFVAAGLVGADPYRRSVCRTGLDGAGFTRLTDDDLDHVITVAPGGRYFLDSASTIAIPPVIRARDWDGGVLVELERADISRLIAAGWTAPERFRVKAADGETDIYGVLHLPRDFDPARRYPVIDHPYPGPHMRRVPPSFDPGMFGCDAEATAALGFAVIAVDGRGTPGRDKAFHDASFGDLGSAGGLDDHVAALRQLARTRPWLDLDRVGIFGLSGGGYATVRALCQYPEVYKAGVAEAGNHENRNYHLWWSETYDGTDPGAWLRSSNVELAGRLEGKLMLVHGGMDDNVHPHQTLRLAERLIAADKDFDLVIVPGAEHTFFGYEHYVTRRRWDFLVRHLMGVEPPEGYRLAPAPFDLNLIADIFG</sequence>
<evidence type="ECO:0000313" key="3">
    <source>
        <dbReference type="EMBL" id="WAL69085.1"/>
    </source>
</evidence>
<dbReference type="InterPro" id="IPR050278">
    <property type="entry name" value="Serine_Prot_S9B/DPPIV"/>
</dbReference>
<gene>
    <name evidence="3" type="ORF">ORV05_15365</name>
</gene>
<evidence type="ECO:0000313" key="4">
    <source>
        <dbReference type="Proteomes" id="UP001163203"/>
    </source>
</evidence>
<dbReference type="EMBL" id="CP113836">
    <property type="protein sequence ID" value="WAL69085.1"/>
    <property type="molecule type" value="Genomic_DNA"/>
</dbReference>
<dbReference type="Pfam" id="PF00326">
    <property type="entry name" value="Peptidase_S9"/>
    <property type="match status" value="1"/>
</dbReference>
<protein>
    <submittedName>
        <fullName evidence="3">DPP IV N-terminal domain-containing protein</fullName>
    </submittedName>
</protein>
<dbReference type="PANTHER" id="PTHR11731">
    <property type="entry name" value="PROTEASE FAMILY S9B,C DIPEPTIDYL-PEPTIDASE IV-RELATED"/>
    <property type="match status" value="1"/>
</dbReference>